<dbReference type="PANTHER" id="PTHR35503:SF2">
    <property type="entry name" value="OS04G0455700 PROTEIN"/>
    <property type="match status" value="1"/>
</dbReference>
<comment type="caution">
    <text evidence="1">The sequence shown here is derived from an EMBL/GenBank/DDBJ whole genome shotgun (WGS) entry which is preliminary data.</text>
</comment>
<dbReference type="EMBL" id="JAQQAF010000006">
    <property type="protein sequence ID" value="KAJ8480557.1"/>
    <property type="molecule type" value="Genomic_DNA"/>
</dbReference>
<accession>A0AAV8QUQ7</accession>
<sequence length="196" mass="21593">MSNCSELSHLRCEIKVDRLSNFYLDLPGNLSIRYFVVAGSGRRIRVDTREVPATSNPRWAETATIECQGAADPVGELLQPHKVVFELRWRRRGGASFLGGFAGTKLLGRAEVAWKEVVASPDVASKRCVRFAAVSSELCGLEPPSLSVEMKAEVTEAPKMQRIGRSLAMEERGCRSRDWAASEEEIVLAAATLNAW</sequence>
<dbReference type="AlphaFoldDB" id="A0AAV8QUQ7"/>
<protein>
    <recommendedName>
        <fullName evidence="3">C2 domain-containing protein</fullName>
    </recommendedName>
</protein>
<name>A0AAV8QUQ7_ENSVE</name>
<evidence type="ECO:0008006" key="3">
    <source>
        <dbReference type="Google" id="ProtNLM"/>
    </source>
</evidence>
<organism evidence="1 2">
    <name type="scientific">Ensete ventricosum</name>
    <name type="common">Abyssinian banana</name>
    <name type="synonym">Musa ensete</name>
    <dbReference type="NCBI Taxonomy" id="4639"/>
    <lineage>
        <taxon>Eukaryota</taxon>
        <taxon>Viridiplantae</taxon>
        <taxon>Streptophyta</taxon>
        <taxon>Embryophyta</taxon>
        <taxon>Tracheophyta</taxon>
        <taxon>Spermatophyta</taxon>
        <taxon>Magnoliopsida</taxon>
        <taxon>Liliopsida</taxon>
        <taxon>Zingiberales</taxon>
        <taxon>Musaceae</taxon>
        <taxon>Ensete</taxon>
    </lineage>
</organism>
<evidence type="ECO:0000313" key="2">
    <source>
        <dbReference type="Proteomes" id="UP001222027"/>
    </source>
</evidence>
<evidence type="ECO:0000313" key="1">
    <source>
        <dbReference type="EMBL" id="KAJ8480557.1"/>
    </source>
</evidence>
<dbReference type="PANTHER" id="PTHR35503">
    <property type="entry name" value="OSJNBA0006M15.15 PROTEIN"/>
    <property type="match status" value="1"/>
</dbReference>
<gene>
    <name evidence="1" type="ORF">OPV22_024284</name>
</gene>
<reference evidence="1 2" key="1">
    <citation type="submission" date="2022-12" db="EMBL/GenBank/DDBJ databases">
        <title>Chromosome-scale assembly of the Ensete ventricosum genome.</title>
        <authorList>
            <person name="Dussert Y."/>
            <person name="Stocks J."/>
            <person name="Wendawek A."/>
            <person name="Woldeyes F."/>
            <person name="Nichols R.A."/>
            <person name="Borrell J.S."/>
        </authorList>
    </citation>
    <scope>NUCLEOTIDE SEQUENCE [LARGE SCALE GENOMIC DNA]</scope>
    <source>
        <strain evidence="2">cv. Maze</strain>
        <tissue evidence="1">Seeds</tissue>
    </source>
</reference>
<dbReference type="Proteomes" id="UP001222027">
    <property type="component" value="Unassembled WGS sequence"/>
</dbReference>
<proteinExistence type="predicted"/>
<keyword evidence="2" id="KW-1185">Reference proteome</keyword>